<feature type="compositionally biased region" description="Basic residues" evidence="7">
    <location>
        <begin position="440"/>
        <end position="449"/>
    </location>
</feature>
<feature type="region of interest" description="Disordered" evidence="7">
    <location>
        <begin position="89"/>
        <end position="116"/>
    </location>
</feature>
<accession>A0A168P255</accession>
<dbReference type="InterPro" id="IPR036390">
    <property type="entry name" value="WH_DNA-bd_sf"/>
</dbReference>
<dbReference type="GO" id="GO:0000978">
    <property type="term" value="F:RNA polymerase II cis-regulatory region sequence-specific DNA binding"/>
    <property type="evidence" value="ECO:0007669"/>
    <property type="project" value="TreeGrafter"/>
</dbReference>
<feature type="domain" description="Fork-head" evidence="8">
    <location>
        <begin position="127"/>
        <end position="222"/>
    </location>
</feature>
<feature type="compositionally biased region" description="Low complexity" evidence="7">
    <location>
        <begin position="363"/>
        <end position="376"/>
    </location>
</feature>
<dbReference type="InterPro" id="IPR018122">
    <property type="entry name" value="TF_fork_head_CS_1"/>
</dbReference>
<dbReference type="PRINTS" id="PR00053">
    <property type="entry name" value="FORKHEAD"/>
</dbReference>
<keyword evidence="10" id="KW-1185">Reference proteome</keyword>
<dbReference type="GO" id="GO:0000981">
    <property type="term" value="F:DNA-binding transcription factor activity, RNA polymerase II-specific"/>
    <property type="evidence" value="ECO:0007669"/>
    <property type="project" value="TreeGrafter"/>
</dbReference>
<dbReference type="CDD" id="cd00059">
    <property type="entry name" value="FH_FOX"/>
    <property type="match status" value="1"/>
</dbReference>
<reference evidence="9" key="1">
    <citation type="submission" date="2016-04" db="EMBL/GenBank/DDBJ databases">
        <authorList>
            <person name="Evans L.H."/>
            <person name="Alamgir A."/>
            <person name="Owens N."/>
            <person name="Weber N.D."/>
            <person name="Virtaneva K."/>
            <person name="Barbian K."/>
            <person name="Babar A."/>
            <person name="Rosenke K."/>
        </authorList>
    </citation>
    <scope>NUCLEOTIDE SEQUENCE [LARGE SCALE GENOMIC DNA]</scope>
    <source>
        <strain evidence="9">CBS 101.48</strain>
    </source>
</reference>
<dbReference type="PANTHER" id="PTHR45881">
    <property type="entry name" value="CHECKPOINT SUPPRESSOR 1-LIKE, ISOFORM A-RELATED"/>
    <property type="match status" value="1"/>
</dbReference>
<organism evidence="9">
    <name type="scientific">Absidia glauca</name>
    <name type="common">Pin mould</name>
    <dbReference type="NCBI Taxonomy" id="4829"/>
    <lineage>
        <taxon>Eukaryota</taxon>
        <taxon>Fungi</taxon>
        <taxon>Fungi incertae sedis</taxon>
        <taxon>Mucoromycota</taxon>
        <taxon>Mucoromycotina</taxon>
        <taxon>Mucoromycetes</taxon>
        <taxon>Mucorales</taxon>
        <taxon>Cunninghamellaceae</taxon>
        <taxon>Absidia</taxon>
    </lineage>
</organism>
<dbReference type="AlphaFoldDB" id="A0A168P255"/>
<keyword evidence="4" id="KW-0804">Transcription</keyword>
<dbReference type="Proteomes" id="UP000078561">
    <property type="component" value="Unassembled WGS sequence"/>
</dbReference>
<dbReference type="PANTHER" id="PTHR45881:SF1">
    <property type="entry name" value="FORK HEAD PROTEIN HOMOLOG 2"/>
    <property type="match status" value="1"/>
</dbReference>
<keyword evidence="2" id="KW-0805">Transcription regulation</keyword>
<dbReference type="GO" id="GO:0005634">
    <property type="term" value="C:nucleus"/>
    <property type="evidence" value="ECO:0007669"/>
    <property type="project" value="UniProtKB-SubCell"/>
</dbReference>
<feature type="compositionally biased region" description="Low complexity" evidence="7">
    <location>
        <begin position="395"/>
        <end position="410"/>
    </location>
</feature>
<feature type="region of interest" description="Disordered" evidence="7">
    <location>
        <begin position="431"/>
        <end position="466"/>
    </location>
</feature>
<feature type="compositionally biased region" description="Low complexity" evidence="7">
    <location>
        <begin position="331"/>
        <end position="348"/>
    </location>
</feature>
<dbReference type="STRING" id="4829.A0A168P255"/>
<dbReference type="PROSITE" id="PS00658">
    <property type="entry name" value="FORK_HEAD_2"/>
    <property type="match status" value="1"/>
</dbReference>
<feature type="region of interest" description="Disordered" evidence="7">
    <location>
        <begin position="43"/>
        <end position="70"/>
    </location>
</feature>
<proteinExistence type="predicted"/>
<dbReference type="InParanoid" id="A0A168P255"/>
<dbReference type="FunFam" id="1.10.10.10:FF:000135">
    <property type="entry name" value="forkhead box protein G1"/>
    <property type="match status" value="1"/>
</dbReference>
<feature type="region of interest" description="Disordered" evidence="7">
    <location>
        <begin position="213"/>
        <end position="277"/>
    </location>
</feature>
<evidence type="ECO:0000259" key="8">
    <source>
        <dbReference type="PROSITE" id="PS50039"/>
    </source>
</evidence>
<dbReference type="Gene3D" id="1.10.10.10">
    <property type="entry name" value="Winged helix-like DNA-binding domain superfamily/Winged helix DNA-binding domain"/>
    <property type="match status" value="1"/>
</dbReference>
<feature type="region of interest" description="Disordered" evidence="7">
    <location>
        <begin position="323"/>
        <end position="417"/>
    </location>
</feature>
<dbReference type="SUPFAM" id="SSF46785">
    <property type="entry name" value="Winged helix' DNA-binding domain"/>
    <property type="match status" value="1"/>
</dbReference>
<dbReference type="PROSITE" id="PS50039">
    <property type="entry name" value="FORK_HEAD_3"/>
    <property type="match status" value="1"/>
</dbReference>
<evidence type="ECO:0000256" key="3">
    <source>
        <dbReference type="ARBA" id="ARBA00023125"/>
    </source>
</evidence>
<keyword evidence="3 6" id="KW-0238">DNA-binding</keyword>
<dbReference type="OrthoDB" id="5954824at2759"/>
<feature type="DNA-binding region" description="Fork-head" evidence="6">
    <location>
        <begin position="127"/>
        <end position="222"/>
    </location>
</feature>
<dbReference type="InterPro" id="IPR030456">
    <property type="entry name" value="TF_fork_head_CS_2"/>
</dbReference>
<evidence type="ECO:0000256" key="6">
    <source>
        <dbReference type="PROSITE-ProRule" id="PRU00089"/>
    </source>
</evidence>
<sequence>MTDYSWYSRPNMSYPSTDLMTSQATSTTEVMNHQLQLFYRQLPPIPTTSTDTDSSTNSPTTPTSTSPVSIGAALPATTSVPWNEPIVESVHHQGGHPTPTSSNEKKRPRQMSAISQGVRVEKNTQGKPPYSYATLIRYAIENSPAQKLTLNEIYGWVLEHYTYYKTAGSGWKNSIRHNLSLNKSFVRVPRPINEPGKGSYWIIDYTAAEDEQRAKQTYRGRSSRSASDATPPSLPYQPASAPSVRRHSDTRYLGNDLNNSSLPTATAPAPANSASMPTPTDYYYMYSDRYAQQQQQQQQQSYNGYRAHSNNYANVQHHHSCHLFTGSNGMHHQQQQQSQPHHYYNTHQPHYHHYPHHTHVPHHQQQQQPSYSTTSSASSASDRPLSPTPSNLFPPELSVTLSSVTSPHSSLSEEHLGSPLPQHFALETAVDTDDVDHQDKPRKRTKCQHTKTLESDPSTLHWPVVL</sequence>
<dbReference type="PROSITE" id="PS00657">
    <property type="entry name" value="FORK_HEAD_1"/>
    <property type="match status" value="1"/>
</dbReference>
<dbReference type="SMART" id="SM00339">
    <property type="entry name" value="FH"/>
    <property type="match status" value="1"/>
</dbReference>
<evidence type="ECO:0000256" key="7">
    <source>
        <dbReference type="SAM" id="MobiDB-lite"/>
    </source>
</evidence>
<dbReference type="EMBL" id="LT553539">
    <property type="protein sequence ID" value="SAM01637.1"/>
    <property type="molecule type" value="Genomic_DNA"/>
</dbReference>
<evidence type="ECO:0000256" key="4">
    <source>
        <dbReference type="ARBA" id="ARBA00023163"/>
    </source>
</evidence>
<comment type="subcellular location">
    <subcellularLocation>
        <location evidence="1 6">Nucleus</location>
    </subcellularLocation>
</comment>
<evidence type="ECO:0000313" key="9">
    <source>
        <dbReference type="EMBL" id="SAM01637.1"/>
    </source>
</evidence>
<evidence type="ECO:0000256" key="2">
    <source>
        <dbReference type="ARBA" id="ARBA00023015"/>
    </source>
</evidence>
<feature type="compositionally biased region" description="Low complexity" evidence="7">
    <location>
        <begin position="260"/>
        <end position="277"/>
    </location>
</feature>
<evidence type="ECO:0000313" key="10">
    <source>
        <dbReference type="Proteomes" id="UP000078561"/>
    </source>
</evidence>
<dbReference type="InterPro" id="IPR036388">
    <property type="entry name" value="WH-like_DNA-bd_sf"/>
</dbReference>
<dbReference type="InterPro" id="IPR001766">
    <property type="entry name" value="Fork_head_dom"/>
</dbReference>
<evidence type="ECO:0000256" key="1">
    <source>
        <dbReference type="ARBA" id="ARBA00004123"/>
    </source>
</evidence>
<keyword evidence="5 6" id="KW-0539">Nucleus</keyword>
<name>A0A168P255_ABSGL</name>
<feature type="compositionally biased region" description="Basic residues" evidence="7">
    <location>
        <begin position="349"/>
        <end position="362"/>
    </location>
</feature>
<protein>
    <recommendedName>
        <fullName evidence="8">Fork-head domain-containing protein</fullName>
    </recommendedName>
</protein>
<gene>
    <name evidence="9" type="primary">ABSGL_07380.1 scaffold 8789</name>
</gene>
<feature type="compositionally biased region" description="Low complexity" evidence="7">
    <location>
        <begin position="47"/>
        <end position="67"/>
    </location>
</feature>
<dbReference type="Pfam" id="PF00250">
    <property type="entry name" value="Forkhead"/>
    <property type="match status" value="1"/>
</dbReference>
<evidence type="ECO:0000256" key="5">
    <source>
        <dbReference type="ARBA" id="ARBA00023242"/>
    </source>
</evidence>